<gene>
    <name evidence="2" type="ORF">MmiHf6_11320</name>
</gene>
<proteinExistence type="predicted"/>
<dbReference type="EMBL" id="CP131059">
    <property type="protein sequence ID" value="WNY23811.1"/>
    <property type="molecule type" value="Genomic_DNA"/>
</dbReference>
<dbReference type="InterPro" id="IPR051316">
    <property type="entry name" value="Zinc-reg_GTPase_activator"/>
</dbReference>
<feature type="domain" description="CobW/HypB/UreG nucleotide-binding" evidence="1">
    <location>
        <begin position="3"/>
        <end position="175"/>
    </location>
</feature>
<dbReference type="InterPro" id="IPR003495">
    <property type="entry name" value="CobW/HypB/UreG_nucleotide-bd"/>
</dbReference>
<evidence type="ECO:0000313" key="2">
    <source>
        <dbReference type="EMBL" id="WNY23811.1"/>
    </source>
</evidence>
<dbReference type="Pfam" id="PF02492">
    <property type="entry name" value="cobW"/>
    <property type="match status" value="1"/>
</dbReference>
<dbReference type="Proteomes" id="UP001302978">
    <property type="component" value="Chromosome"/>
</dbReference>
<protein>
    <recommendedName>
        <fullName evidence="1">CobW/HypB/UreG nucleotide-binding domain-containing protein</fullName>
    </recommendedName>
</protein>
<dbReference type="KEGG" id="mehf:MmiHf6_11320"/>
<dbReference type="GeneID" id="85195701"/>
<dbReference type="PANTHER" id="PTHR13748">
    <property type="entry name" value="COBW-RELATED"/>
    <property type="match status" value="1"/>
</dbReference>
<sequence length="373" mass="40770">MKVLLIGGFLESGKTTTVLKFIDRLAADGKKVALIINEVGEVSVDDAALEAAGISSKELTNGCICCTLVINLRETVTEIVNTRNPDILIIEMPGLALPSHVRDELLEMNMAMSLAPVVTLIDASRFTVGLSHVPNFTEHQLGEAEIIAINKIDLVDEEKIKSIESFLKKMNPDAYAMRMSAINDDAAIDKMYELVMRKSNETVSRIDMPKEMKPKVTEESNSIEITNVTECSELYNISGELTAEAAGALLKNMISVVGAEISKMNIAFGGNIEMTVRVDDTLVKVSHTAGVNDGKIEAEYIRQENGQENPEKMFGKTGCYELCFSAAVTNVKKDELEKIADQSVNIFLAAKKLAVEKQIQKGEMKKSIATDNC</sequence>
<dbReference type="SUPFAM" id="SSF52540">
    <property type="entry name" value="P-loop containing nucleoside triphosphate hydrolases"/>
    <property type="match status" value="1"/>
</dbReference>
<evidence type="ECO:0000313" key="3">
    <source>
        <dbReference type="Proteomes" id="UP001302978"/>
    </source>
</evidence>
<name>A0AA96ZU23_9EURY</name>
<dbReference type="AlphaFoldDB" id="A0AA96ZU23"/>
<dbReference type="RefSeq" id="WP_316556971.1">
    <property type="nucleotide sequence ID" value="NZ_CP131059.1"/>
</dbReference>
<dbReference type="GO" id="GO:0005737">
    <property type="term" value="C:cytoplasm"/>
    <property type="evidence" value="ECO:0007669"/>
    <property type="project" value="TreeGrafter"/>
</dbReference>
<dbReference type="Gene3D" id="3.40.50.300">
    <property type="entry name" value="P-loop containing nucleotide triphosphate hydrolases"/>
    <property type="match status" value="1"/>
</dbReference>
<reference evidence="2 3" key="1">
    <citation type="submission" date="2023-07" db="EMBL/GenBank/DDBJ databases">
        <title>Closed genoem sequence of Methanomicrococcus sp. Hf6.</title>
        <authorList>
            <person name="Poehlein A."/>
            <person name="Protasov E."/>
            <person name="Platt K."/>
            <person name="Reeh H."/>
            <person name="Daniel R."/>
            <person name="Brune A."/>
        </authorList>
    </citation>
    <scope>NUCLEOTIDE SEQUENCE [LARGE SCALE GENOMIC DNA]</scope>
    <source>
        <strain evidence="2 3">Hf6</strain>
    </source>
</reference>
<keyword evidence="3" id="KW-1185">Reference proteome</keyword>
<evidence type="ECO:0000259" key="1">
    <source>
        <dbReference type="Pfam" id="PF02492"/>
    </source>
</evidence>
<dbReference type="PANTHER" id="PTHR13748:SF62">
    <property type="entry name" value="COBW DOMAIN-CONTAINING PROTEIN"/>
    <property type="match status" value="1"/>
</dbReference>
<organism evidence="2 3">
    <name type="scientific">Methanimicrococcus hongohii</name>
    <dbReference type="NCBI Taxonomy" id="3028295"/>
    <lineage>
        <taxon>Archaea</taxon>
        <taxon>Methanobacteriati</taxon>
        <taxon>Methanobacteriota</taxon>
        <taxon>Stenosarchaea group</taxon>
        <taxon>Methanomicrobia</taxon>
        <taxon>Methanosarcinales</taxon>
        <taxon>Methanosarcinaceae</taxon>
        <taxon>Methanimicrococcus</taxon>
    </lineage>
</organism>
<accession>A0AA96ZU23</accession>
<dbReference type="InterPro" id="IPR027417">
    <property type="entry name" value="P-loop_NTPase"/>
</dbReference>